<keyword evidence="4" id="KW-0809">Transit peptide</keyword>
<dbReference type="EMBL" id="MCFA01000143">
    <property type="protein sequence ID" value="ORY03730.1"/>
    <property type="molecule type" value="Genomic_DNA"/>
</dbReference>
<reference evidence="8 9" key="1">
    <citation type="submission" date="2016-07" db="EMBL/GenBank/DDBJ databases">
        <title>Pervasive Adenine N6-methylation of Active Genes in Fungi.</title>
        <authorList>
            <consortium name="DOE Joint Genome Institute"/>
            <person name="Mondo S.J."/>
            <person name="Dannebaum R.O."/>
            <person name="Kuo R.C."/>
            <person name="Labutti K."/>
            <person name="Haridas S."/>
            <person name="Kuo A."/>
            <person name="Salamov A."/>
            <person name="Ahrendt S.R."/>
            <person name="Lipzen A."/>
            <person name="Sullivan W."/>
            <person name="Andreopoulos W.B."/>
            <person name="Clum A."/>
            <person name="Lindquist E."/>
            <person name="Daum C."/>
            <person name="Ramamoorthy G.K."/>
            <person name="Gryganskyi A."/>
            <person name="Culley D."/>
            <person name="Magnuson J.K."/>
            <person name="James T.Y."/>
            <person name="O'Malley M.A."/>
            <person name="Stajich J.E."/>
            <person name="Spatafora J.W."/>
            <person name="Visel A."/>
            <person name="Grigoriev I.V."/>
        </authorList>
    </citation>
    <scope>NUCLEOTIDE SEQUENCE [LARGE SCALE GENOMIC DNA]</scope>
    <source>
        <strain evidence="8 9">CBS 115471</strain>
    </source>
</reference>
<comment type="similarity">
    <text evidence="2">Belongs to the FMP52 family.</text>
</comment>
<dbReference type="InterPro" id="IPR036291">
    <property type="entry name" value="NAD(P)-bd_dom_sf"/>
</dbReference>
<keyword evidence="9" id="KW-1185">Reference proteome</keyword>
<organism evidence="8 9">
    <name type="scientific">Clohesyomyces aquaticus</name>
    <dbReference type="NCBI Taxonomy" id="1231657"/>
    <lineage>
        <taxon>Eukaryota</taxon>
        <taxon>Fungi</taxon>
        <taxon>Dikarya</taxon>
        <taxon>Ascomycota</taxon>
        <taxon>Pezizomycotina</taxon>
        <taxon>Dothideomycetes</taxon>
        <taxon>Pleosporomycetidae</taxon>
        <taxon>Pleosporales</taxon>
        <taxon>Lindgomycetaceae</taxon>
        <taxon>Clohesyomyces</taxon>
    </lineage>
</organism>
<sequence length="229" mass="24164">MTTAALAGSTGLVGGLMLTELLANPAVASVYAYARRDIKNPTASTKLFPLTSTDSSTWPAMFPHSPAPKIFFSGLGTTRAAAGGLEAQRKIDVDLNYDLAKAAKEAGCETYVLISSASSSSTSMFPYTKMKGELEDKIKSLGFKHTVLMRPGLLVGAREESRAAEAVLKGVANFAGKLSPGLKNFWAQDSDVVARAAVVAGLQCMEGKKEEGVWVVSQSEIVRLGKATK</sequence>
<dbReference type="AlphaFoldDB" id="A0A1Y1Z0A6"/>
<evidence type="ECO:0000256" key="4">
    <source>
        <dbReference type="ARBA" id="ARBA00022946"/>
    </source>
</evidence>
<comment type="caution">
    <text evidence="8">The sequence shown here is derived from an EMBL/GenBank/DDBJ whole genome shotgun (WGS) entry which is preliminary data.</text>
</comment>
<comment type="subcellular location">
    <subcellularLocation>
        <location evidence="1">Mitochondrion outer membrane</location>
        <topology evidence="1">Peripheral membrane protein</topology>
    </subcellularLocation>
</comment>
<dbReference type="SUPFAM" id="SSF51735">
    <property type="entry name" value="NAD(P)-binding Rossmann-fold domains"/>
    <property type="match status" value="1"/>
</dbReference>
<dbReference type="FunFam" id="3.40.50.720:FF:000366">
    <property type="entry name" value="Protein FMP52, mitochondrial"/>
    <property type="match status" value="1"/>
</dbReference>
<dbReference type="STRING" id="1231657.A0A1Y1Z0A6"/>
<evidence type="ECO:0000256" key="6">
    <source>
        <dbReference type="ARBA" id="ARBA00023136"/>
    </source>
</evidence>
<dbReference type="OrthoDB" id="430436at2759"/>
<keyword evidence="7" id="KW-0732">Signal</keyword>
<name>A0A1Y1Z0A6_9PLEO</name>
<evidence type="ECO:0000256" key="7">
    <source>
        <dbReference type="SAM" id="SignalP"/>
    </source>
</evidence>
<feature type="chain" id="PRO_5012124051" evidence="7">
    <location>
        <begin position="24"/>
        <end position="229"/>
    </location>
</feature>
<evidence type="ECO:0000256" key="5">
    <source>
        <dbReference type="ARBA" id="ARBA00023128"/>
    </source>
</evidence>
<keyword evidence="3" id="KW-1000">Mitochondrion outer membrane</keyword>
<dbReference type="PANTHER" id="PTHR14097">
    <property type="entry name" value="OXIDOREDUCTASE HTATIP2"/>
    <property type="match status" value="1"/>
</dbReference>
<feature type="signal peptide" evidence="7">
    <location>
        <begin position="1"/>
        <end position="23"/>
    </location>
</feature>
<dbReference type="GO" id="GO:0051170">
    <property type="term" value="P:import into nucleus"/>
    <property type="evidence" value="ECO:0007669"/>
    <property type="project" value="TreeGrafter"/>
</dbReference>
<dbReference type="Proteomes" id="UP000193144">
    <property type="component" value="Unassembled WGS sequence"/>
</dbReference>
<dbReference type="Pfam" id="PF08732">
    <property type="entry name" value="HIM1"/>
    <property type="match status" value="1"/>
</dbReference>
<evidence type="ECO:0000256" key="3">
    <source>
        <dbReference type="ARBA" id="ARBA00022787"/>
    </source>
</evidence>
<protein>
    <submittedName>
        <fullName evidence="8">NAD dependent epimerase/dehydratase family protein-like protein</fullName>
    </submittedName>
</protein>
<dbReference type="InterPro" id="IPR014843">
    <property type="entry name" value="Him1/Fmp52"/>
</dbReference>
<gene>
    <name evidence="8" type="ORF">BCR34DRAFT_492145</name>
</gene>
<evidence type="ECO:0000256" key="1">
    <source>
        <dbReference type="ARBA" id="ARBA00004450"/>
    </source>
</evidence>
<dbReference type="Gene3D" id="3.40.50.720">
    <property type="entry name" value="NAD(P)-binding Rossmann-like Domain"/>
    <property type="match status" value="1"/>
</dbReference>
<proteinExistence type="inferred from homology"/>
<evidence type="ECO:0000313" key="9">
    <source>
        <dbReference type="Proteomes" id="UP000193144"/>
    </source>
</evidence>
<evidence type="ECO:0000256" key="2">
    <source>
        <dbReference type="ARBA" id="ARBA00006617"/>
    </source>
</evidence>
<dbReference type="GO" id="GO:0005741">
    <property type="term" value="C:mitochondrial outer membrane"/>
    <property type="evidence" value="ECO:0007669"/>
    <property type="project" value="UniProtKB-SubCell"/>
</dbReference>
<evidence type="ECO:0000313" key="8">
    <source>
        <dbReference type="EMBL" id="ORY03730.1"/>
    </source>
</evidence>
<keyword evidence="6" id="KW-0472">Membrane</keyword>
<keyword evidence="5" id="KW-0496">Mitochondrion</keyword>
<dbReference type="PANTHER" id="PTHR14097:SF7">
    <property type="entry name" value="OXIDOREDUCTASE HTATIP2"/>
    <property type="match status" value="1"/>
</dbReference>
<accession>A0A1Y1Z0A6</accession>